<evidence type="ECO:0000313" key="3">
    <source>
        <dbReference type="EMBL" id="SDD55389.1"/>
    </source>
</evidence>
<protein>
    <submittedName>
        <fullName evidence="3">Thioredoxin-like</fullName>
    </submittedName>
</protein>
<dbReference type="EMBL" id="FNAO01000001">
    <property type="protein sequence ID" value="SDD55389.1"/>
    <property type="molecule type" value="Genomic_DNA"/>
</dbReference>
<accession>A0A1G6VPA6</accession>
<dbReference type="RefSeq" id="WP_091864526.1">
    <property type="nucleotide sequence ID" value="NZ_FNAO01000001.1"/>
</dbReference>
<dbReference type="Gene3D" id="3.40.30.10">
    <property type="entry name" value="Glutaredoxin"/>
    <property type="match status" value="1"/>
</dbReference>
<dbReference type="PROSITE" id="PS51352">
    <property type="entry name" value="THIOREDOXIN_2"/>
    <property type="match status" value="1"/>
</dbReference>
<feature type="domain" description="Thioredoxin" evidence="2">
    <location>
        <begin position="371"/>
        <end position="526"/>
    </location>
</feature>
<dbReference type="OrthoDB" id="1098640at2"/>
<dbReference type="PANTHER" id="PTHR42852">
    <property type="entry name" value="THIOL:DISULFIDE INTERCHANGE PROTEIN DSBE"/>
    <property type="match status" value="1"/>
</dbReference>
<keyword evidence="4" id="KW-1185">Reference proteome</keyword>
<organism evidence="3 4">
    <name type="scientific">Pricia antarctica</name>
    <dbReference type="NCBI Taxonomy" id="641691"/>
    <lineage>
        <taxon>Bacteria</taxon>
        <taxon>Pseudomonadati</taxon>
        <taxon>Bacteroidota</taxon>
        <taxon>Flavobacteriia</taxon>
        <taxon>Flavobacteriales</taxon>
        <taxon>Flavobacteriaceae</taxon>
        <taxon>Pricia</taxon>
    </lineage>
</organism>
<sequence>MRFLKNKIIFLLTLVLLSFITCKQNNENNTRKITSVLKDKTNSSKNVVIKGFADDAKAFDYMNFINYSYFRGANHDNLFKEKINDTTIFTLESINQAQIIEVFSFGDSTNYSTRIFASPGDSIAMLIDKRGIGFNGRNASQYNFFAELDSTNTEWAKNKYKGDIKDYKKRCLSIYKRRHQFFEDYIVKNQVSNDFKRIVGAELKFEYLYNLVAPRSVTTEFGFNVNSQEGFFQTIAKDYDVERDGFFDVGDYMDHITINDFKRPELLNEDYFKRSLVAFIRSYYVNYGRLNYSTVNFKTEKEYIQNHLNGSLENYAITSLIHDYYEKGFGQGKIDREEIKNLIHEYKDKGLNPSYREALDRIDEKLDAFGLKFPEKVMAERLIGLSGDTVTLDNVLKKAKNKIKVLDLWASWCSPCISEITKTKTFRKHLANNENIEWVFISVDSHQEKWLNKSKELREFLKNEYQYRLLNTDKSSIISFLTDNRPGTFMIPRYIIIGYNDKIETISAPRPSDSLIFTNLITKIKIDNP</sequence>
<dbReference type="InterPro" id="IPR013766">
    <property type="entry name" value="Thioredoxin_domain"/>
</dbReference>
<keyword evidence="1" id="KW-0732">Signal</keyword>
<dbReference type="SUPFAM" id="SSF52833">
    <property type="entry name" value="Thioredoxin-like"/>
    <property type="match status" value="1"/>
</dbReference>
<evidence type="ECO:0000313" key="4">
    <source>
        <dbReference type="Proteomes" id="UP000199109"/>
    </source>
</evidence>
<reference evidence="3 4" key="1">
    <citation type="submission" date="2016-10" db="EMBL/GenBank/DDBJ databases">
        <authorList>
            <person name="de Groot N.N."/>
        </authorList>
    </citation>
    <scope>NUCLEOTIDE SEQUENCE [LARGE SCALE GENOMIC DNA]</scope>
    <source>
        <strain evidence="3 4">DSM 23421</strain>
    </source>
</reference>
<evidence type="ECO:0000259" key="2">
    <source>
        <dbReference type="PROSITE" id="PS51352"/>
    </source>
</evidence>
<dbReference type="STRING" id="641691.SAMN05421636_10117"/>
<feature type="chain" id="PRO_5011763817" evidence="1">
    <location>
        <begin position="24"/>
        <end position="529"/>
    </location>
</feature>
<evidence type="ECO:0000256" key="1">
    <source>
        <dbReference type="SAM" id="SignalP"/>
    </source>
</evidence>
<proteinExistence type="predicted"/>
<dbReference type="Proteomes" id="UP000199109">
    <property type="component" value="Unassembled WGS sequence"/>
</dbReference>
<dbReference type="InterPro" id="IPR050553">
    <property type="entry name" value="Thioredoxin_ResA/DsbE_sf"/>
</dbReference>
<gene>
    <name evidence="3" type="ORF">SAMN05421636_10117</name>
</gene>
<dbReference type="AlphaFoldDB" id="A0A1G6VPA6"/>
<dbReference type="Pfam" id="PF13905">
    <property type="entry name" value="Thioredoxin_8"/>
    <property type="match status" value="1"/>
</dbReference>
<dbReference type="PANTHER" id="PTHR42852:SF13">
    <property type="entry name" value="PROTEIN DIPZ"/>
    <property type="match status" value="1"/>
</dbReference>
<dbReference type="InterPro" id="IPR036249">
    <property type="entry name" value="Thioredoxin-like_sf"/>
</dbReference>
<feature type="signal peptide" evidence="1">
    <location>
        <begin position="1"/>
        <end position="23"/>
    </location>
</feature>
<dbReference type="InterPro" id="IPR012336">
    <property type="entry name" value="Thioredoxin-like_fold"/>
</dbReference>
<name>A0A1G6VPA6_9FLAO</name>